<evidence type="ECO:0000256" key="1">
    <source>
        <dbReference type="SAM" id="MobiDB-lite"/>
    </source>
</evidence>
<dbReference type="AlphaFoldDB" id="A0A8J4EC09"/>
<dbReference type="InterPro" id="IPR046251">
    <property type="entry name" value="DUF6284"/>
</dbReference>
<feature type="region of interest" description="Disordered" evidence="1">
    <location>
        <begin position="76"/>
        <end position="102"/>
    </location>
</feature>
<evidence type="ECO:0000313" key="3">
    <source>
        <dbReference type="Proteomes" id="UP000635606"/>
    </source>
</evidence>
<gene>
    <name evidence="2" type="ORF">Voc01_048870</name>
</gene>
<accession>A0A8J4EC09</accession>
<sequence>MIPVPSHGKDRFDPYEEPTAEALAAIEREWSLIQAEIELIDAEIRLLTATGGPSEADWRRLRRAIRRVLREAAALATREAGNAEPPTGEPATPEAIDHRDAA</sequence>
<reference evidence="2" key="1">
    <citation type="submission" date="2021-01" db="EMBL/GenBank/DDBJ databases">
        <title>Whole genome shotgun sequence of Virgisporangium ochraceum NBRC 16418.</title>
        <authorList>
            <person name="Komaki H."/>
            <person name="Tamura T."/>
        </authorList>
    </citation>
    <scope>NUCLEOTIDE SEQUENCE</scope>
    <source>
        <strain evidence="2">NBRC 16418</strain>
    </source>
</reference>
<dbReference type="Proteomes" id="UP000635606">
    <property type="component" value="Unassembled WGS sequence"/>
</dbReference>
<organism evidence="2 3">
    <name type="scientific">Virgisporangium ochraceum</name>
    <dbReference type="NCBI Taxonomy" id="65505"/>
    <lineage>
        <taxon>Bacteria</taxon>
        <taxon>Bacillati</taxon>
        <taxon>Actinomycetota</taxon>
        <taxon>Actinomycetes</taxon>
        <taxon>Micromonosporales</taxon>
        <taxon>Micromonosporaceae</taxon>
        <taxon>Virgisporangium</taxon>
    </lineage>
</organism>
<name>A0A8J4EC09_9ACTN</name>
<keyword evidence="3" id="KW-1185">Reference proteome</keyword>
<protein>
    <submittedName>
        <fullName evidence="2">Uncharacterized protein</fullName>
    </submittedName>
</protein>
<dbReference type="Pfam" id="PF19801">
    <property type="entry name" value="DUF6284"/>
    <property type="match status" value="1"/>
</dbReference>
<feature type="compositionally biased region" description="Low complexity" evidence="1">
    <location>
        <begin position="76"/>
        <end position="94"/>
    </location>
</feature>
<comment type="caution">
    <text evidence="2">The sequence shown here is derived from an EMBL/GenBank/DDBJ whole genome shotgun (WGS) entry which is preliminary data.</text>
</comment>
<dbReference type="EMBL" id="BOPH01000072">
    <property type="protein sequence ID" value="GIJ69970.1"/>
    <property type="molecule type" value="Genomic_DNA"/>
</dbReference>
<proteinExistence type="predicted"/>
<evidence type="ECO:0000313" key="2">
    <source>
        <dbReference type="EMBL" id="GIJ69970.1"/>
    </source>
</evidence>